<protein>
    <submittedName>
        <fullName evidence="2">VOC family protein</fullName>
    </submittedName>
</protein>
<evidence type="ECO:0000259" key="1">
    <source>
        <dbReference type="PROSITE" id="PS51819"/>
    </source>
</evidence>
<name>A0ABV7LGI9_9HYPH</name>
<organism evidence="2 3">
    <name type="scientific">Camelimonas abortus</name>
    <dbReference type="NCBI Taxonomy" id="1017184"/>
    <lineage>
        <taxon>Bacteria</taxon>
        <taxon>Pseudomonadati</taxon>
        <taxon>Pseudomonadota</taxon>
        <taxon>Alphaproteobacteria</taxon>
        <taxon>Hyphomicrobiales</taxon>
        <taxon>Chelatococcaceae</taxon>
        <taxon>Camelimonas</taxon>
    </lineage>
</organism>
<proteinExistence type="predicted"/>
<dbReference type="Proteomes" id="UP001595536">
    <property type="component" value="Unassembled WGS sequence"/>
</dbReference>
<dbReference type="PROSITE" id="PS51819">
    <property type="entry name" value="VOC"/>
    <property type="match status" value="1"/>
</dbReference>
<dbReference type="RefSeq" id="WP_376830585.1">
    <property type="nucleotide sequence ID" value="NZ_JBHLWR010000006.1"/>
</dbReference>
<sequence length="156" mass="16383">MTAAAPPLGQVLETALYVDDLARAGAFYRDVLGLRPLAADGRFHAFAAGGRNVLLLFVRDGATQTARLPGGTIPPHGFVAGGPANDAPVRASISQHVAFAVAREHLPAWEARLAAAGVAIEGRTDWPKGGRSIYFRDPDGHLLELATPGLWDLPDG</sequence>
<dbReference type="Pfam" id="PF00903">
    <property type="entry name" value="Glyoxalase"/>
    <property type="match status" value="1"/>
</dbReference>
<dbReference type="PANTHER" id="PTHR21366">
    <property type="entry name" value="GLYOXALASE FAMILY PROTEIN"/>
    <property type="match status" value="1"/>
</dbReference>
<dbReference type="InterPro" id="IPR004360">
    <property type="entry name" value="Glyas_Fos-R_dOase_dom"/>
</dbReference>
<keyword evidence="3" id="KW-1185">Reference proteome</keyword>
<dbReference type="InterPro" id="IPR029068">
    <property type="entry name" value="Glyas_Bleomycin-R_OHBP_Dase"/>
</dbReference>
<dbReference type="InterPro" id="IPR050383">
    <property type="entry name" value="GlyoxalaseI/FosfomycinResist"/>
</dbReference>
<feature type="domain" description="VOC" evidence="1">
    <location>
        <begin position="10"/>
        <end position="148"/>
    </location>
</feature>
<dbReference type="InterPro" id="IPR037523">
    <property type="entry name" value="VOC_core"/>
</dbReference>
<evidence type="ECO:0000313" key="3">
    <source>
        <dbReference type="Proteomes" id="UP001595536"/>
    </source>
</evidence>
<gene>
    <name evidence="2" type="ORF">ACFOEX_11555</name>
</gene>
<dbReference type="SUPFAM" id="SSF54593">
    <property type="entry name" value="Glyoxalase/Bleomycin resistance protein/Dihydroxybiphenyl dioxygenase"/>
    <property type="match status" value="1"/>
</dbReference>
<dbReference type="Gene3D" id="3.10.180.10">
    <property type="entry name" value="2,3-Dihydroxybiphenyl 1,2-Dioxygenase, domain 1"/>
    <property type="match status" value="1"/>
</dbReference>
<accession>A0ABV7LGI9</accession>
<dbReference type="EMBL" id="JBHRUV010000069">
    <property type="protein sequence ID" value="MFC3266981.1"/>
    <property type="molecule type" value="Genomic_DNA"/>
</dbReference>
<evidence type="ECO:0000313" key="2">
    <source>
        <dbReference type="EMBL" id="MFC3266981.1"/>
    </source>
</evidence>
<dbReference type="PANTHER" id="PTHR21366:SF22">
    <property type="entry name" value="VOC DOMAIN-CONTAINING PROTEIN"/>
    <property type="match status" value="1"/>
</dbReference>
<reference evidence="3" key="1">
    <citation type="journal article" date="2019" name="Int. J. Syst. Evol. Microbiol.">
        <title>The Global Catalogue of Microorganisms (GCM) 10K type strain sequencing project: providing services to taxonomists for standard genome sequencing and annotation.</title>
        <authorList>
            <consortium name="The Broad Institute Genomics Platform"/>
            <consortium name="The Broad Institute Genome Sequencing Center for Infectious Disease"/>
            <person name="Wu L."/>
            <person name="Ma J."/>
        </authorList>
    </citation>
    <scope>NUCLEOTIDE SEQUENCE [LARGE SCALE GENOMIC DNA]</scope>
    <source>
        <strain evidence="3">CCM 7941</strain>
    </source>
</reference>
<comment type="caution">
    <text evidence="2">The sequence shown here is derived from an EMBL/GenBank/DDBJ whole genome shotgun (WGS) entry which is preliminary data.</text>
</comment>